<proteinExistence type="predicted"/>
<protein>
    <recommendedName>
        <fullName evidence="1">COQ9 C-terminal domain-containing protein</fullName>
    </recommendedName>
</protein>
<dbReference type="AlphaFoldDB" id="A0A9P6JU62"/>
<organism evidence="2 3">
    <name type="scientific">Crepidotus variabilis</name>
    <dbReference type="NCBI Taxonomy" id="179855"/>
    <lineage>
        <taxon>Eukaryota</taxon>
        <taxon>Fungi</taxon>
        <taxon>Dikarya</taxon>
        <taxon>Basidiomycota</taxon>
        <taxon>Agaricomycotina</taxon>
        <taxon>Agaricomycetes</taxon>
        <taxon>Agaricomycetidae</taxon>
        <taxon>Agaricales</taxon>
        <taxon>Agaricineae</taxon>
        <taxon>Crepidotaceae</taxon>
        <taxon>Crepidotus</taxon>
    </lineage>
</organism>
<feature type="domain" description="COQ9 C-terminal" evidence="1">
    <location>
        <begin position="124"/>
        <end position="169"/>
    </location>
</feature>
<name>A0A9P6JU62_9AGAR</name>
<comment type="caution">
    <text evidence="2">The sequence shown here is derived from an EMBL/GenBank/DDBJ whole genome shotgun (WGS) entry which is preliminary data.</text>
</comment>
<dbReference type="OrthoDB" id="619536at2759"/>
<evidence type="ECO:0000313" key="3">
    <source>
        <dbReference type="Proteomes" id="UP000807306"/>
    </source>
</evidence>
<dbReference type="Proteomes" id="UP000807306">
    <property type="component" value="Unassembled WGS sequence"/>
</dbReference>
<gene>
    <name evidence="2" type="ORF">CPB83DRAFT_866768</name>
</gene>
<evidence type="ECO:0000259" key="1">
    <source>
        <dbReference type="Pfam" id="PF08511"/>
    </source>
</evidence>
<accession>A0A9P6JU62</accession>
<keyword evidence="3" id="KW-1185">Reference proteome</keyword>
<sequence length="215" mass="23546">MSSSTRLLKYAVPLVSTLGFTREALARSVLSLPSSETAKGHSEPLSDSAVTALFGPEDEARRLLVNAWLQEGLEHMRRTARITSTSRDLLVARLQYNEPILSQLPQAFALLGAHGMHIYDPLPALKHVAQIADHAYLLTQDQSLQLEWYARRGSLAAAYAAAELHQIASPHSAVAFLDSLLGSTAYLKSTLNEIGQYSNYVFKSWKGIIKSSGIL</sequence>
<reference evidence="2" key="1">
    <citation type="submission" date="2020-11" db="EMBL/GenBank/DDBJ databases">
        <authorList>
            <consortium name="DOE Joint Genome Institute"/>
            <person name="Ahrendt S."/>
            <person name="Riley R."/>
            <person name="Andreopoulos W."/>
            <person name="Labutti K."/>
            <person name="Pangilinan J."/>
            <person name="Ruiz-Duenas F.J."/>
            <person name="Barrasa J.M."/>
            <person name="Sanchez-Garcia M."/>
            <person name="Camarero S."/>
            <person name="Miyauchi S."/>
            <person name="Serrano A."/>
            <person name="Linde D."/>
            <person name="Babiker R."/>
            <person name="Drula E."/>
            <person name="Ayuso-Fernandez I."/>
            <person name="Pacheco R."/>
            <person name="Padilla G."/>
            <person name="Ferreira P."/>
            <person name="Barriuso J."/>
            <person name="Kellner H."/>
            <person name="Castanera R."/>
            <person name="Alfaro M."/>
            <person name="Ramirez L."/>
            <person name="Pisabarro A.G."/>
            <person name="Kuo A."/>
            <person name="Tritt A."/>
            <person name="Lipzen A."/>
            <person name="He G."/>
            <person name="Yan M."/>
            <person name="Ng V."/>
            <person name="Cullen D."/>
            <person name="Martin F."/>
            <person name="Rosso M.-N."/>
            <person name="Henrissat B."/>
            <person name="Hibbett D."/>
            <person name="Martinez A.T."/>
            <person name="Grigoriev I.V."/>
        </authorList>
    </citation>
    <scope>NUCLEOTIDE SEQUENCE</scope>
    <source>
        <strain evidence="2">CBS 506.95</strain>
    </source>
</reference>
<evidence type="ECO:0000313" key="2">
    <source>
        <dbReference type="EMBL" id="KAF9533882.1"/>
    </source>
</evidence>
<dbReference type="InterPro" id="IPR013718">
    <property type="entry name" value="COQ9_C"/>
</dbReference>
<dbReference type="Pfam" id="PF08511">
    <property type="entry name" value="COQ9"/>
    <property type="match status" value="1"/>
</dbReference>
<dbReference type="EMBL" id="MU157827">
    <property type="protein sequence ID" value="KAF9533882.1"/>
    <property type="molecule type" value="Genomic_DNA"/>
</dbReference>